<keyword evidence="2" id="KW-1185">Reference proteome</keyword>
<organism evidence="1 2">
    <name type="scientific">Dipteronia sinensis</name>
    <dbReference type="NCBI Taxonomy" id="43782"/>
    <lineage>
        <taxon>Eukaryota</taxon>
        <taxon>Viridiplantae</taxon>
        <taxon>Streptophyta</taxon>
        <taxon>Embryophyta</taxon>
        <taxon>Tracheophyta</taxon>
        <taxon>Spermatophyta</taxon>
        <taxon>Magnoliopsida</taxon>
        <taxon>eudicotyledons</taxon>
        <taxon>Gunneridae</taxon>
        <taxon>Pentapetalae</taxon>
        <taxon>rosids</taxon>
        <taxon>malvids</taxon>
        <taxon>Sapindales</taxon>
        <taxon>Sapindaceae</taxon>
        <taxon>Hippocastanoideae</taxon>
        <taxon>Acereae</taxon>
        <taxon>Dipteronia</taxon>
    </lineage>
</organism>
<proteinExistence type="predicted"/>
<reference evidence="1" key="1">
    <citation type="journal article" date="2023" name="Plant J.">
        <title>Genome sequences and population genomics provide insights into the demographic history, inbreeding, and mutation load of two 'living fossil' tree species of Dipteronia.</title>
        <authorList>
            <person name="Feng Y."/>
            <person name="Comes H.P."/>
            <person name="Chen J."/>
            <person name="Zhu S."/>
            <person name="Lu R."/>
            <person name="Zhang X."/>
            <person name="Li P."/>
            <person name="Qiu J."/>
            <person name="Olsen K.M."/>
            <person name="Qiu Y."/>
        </authorList>
    </citation>
    <scope>NUCLEOTIDE SEQUENCE</scope>
    <source>
        <strain evidence="1">NBL</strain>
    </source>
</reference>
<dbReference type="Proteomes" id="UP001281410">
    <property type="component" value="Unassembled WGS sequence"/>
</dbReference>
<evidence type="ECO:0000313" key="2">
    <source>
        <dbReference type="Proteomes" id="UP001281410"/>
    </source>
</evidence>
<gene>
    <name evidence="1" type="ORF">Dsin_030944</name>
</gene>
<dbReference type="AlphaFoldDB" id="A0AAD9ZL06"/>
<sequence length="101" mass="11634">MDLNRMDDSFLCSLHKNTSGGGGNHGHRMVPYAPNRLNMRRSAMPNSLVRIRGVEGKWMKRSLKDLIRPSSHHHKRRDGFQPRPSCLSVIQKLIRSVIGWF</sequence>
<protein>
    <submittedName>
        <fullName evidence="1">Uncharacterized protein</fullName>
    </submittedName>
</protein>
<evidence type="ECO:0000313" key="1">
    <source>
        <dbReference type="EMBL" id="KAK3183658.1"/>
    </source>
</evidence>
<dbReference type="EMBL" id="JANJYJ010000010">
    <property type="protein sequence ID" value="KAK3183658.1"/>
    <property type="molecule type" value="Genomic_DNA"/>
</dbReference>
<comment type="caution">
    <text evidence="1">The sequence shown here is derived from an EMBL/GenBank/DDBJ whole genome shotgun (WGS) entry which is preliminary data.</text>
</comment>
<accession>A0AAD9ZL06</accession>
<name>A0AAD9ZL06_9ROSI</name>